<accession>A0AAV5VB06</accession>
<protein>
    <submittedName>
        <fullName evidence="1">Uncharacterized protein</fullName>
    </submittedName>
</protein>
<dbReference type="AlphaFoldDB" id="A0AAV5VB06"/>
<keyword evidence="2" id="KW-1185">Reference proteome</keyword>
<gene>
    <name evidence="1" type="ORF">PFISCL1PPCAC_7853</name>
</gene>
<dbReference type="Proteomes" id="UP001432322">
    <property type="component" value="Unassembled WGS sequence"/>
</dbReference>
<sequence length="385" mass="43779">PLSAHKVMVYMQVIGEELKSEQIGLYQNDTVIVGCESKDGIITVMNSTYLNKKSTPVLYEDFSNFKPKHSVCVITIDRFDKIKWKDIIQDIKLTRLVYEPATSQPRPDTAPNGTLPHGMVQHGDTDHIFYDATRLRKLSSLYLTRGSLNSSNSHRSIPTEKGWRKINCDHIKSHELGVKYKYRIFIQNKDETVKEADELVCNSDKTFVGKTGSGDFEIAQPEFSAFCGVEISKTCTNVRLPCTPDVDCPKYSEGNITHDAMLECDGGKWLIDNEYYEGIHPVCKDDEMSANSGLFYMHFKDGRISKLTEGRCFQEYDCEKNAKLDISPQVTITNGTMKCSEGEMRVQHGNTTYNEQKYTCDKMKGTWKSENNKVIKDNSRVMCVQ</sequence>
<evidence type="ECO:0000313" key="2">
    <source>
        <dbReference type="Proteomes" id="UP001432322"/>
    </source>
</evidence>
<organism evidence="1 2">
    <name type="scientific">Pristionchus fissidentatus</name>
    <dbReference type="NCBI Taxonomy" id="1538716"/>
    <lineage>
        <taxon>Eukaryota</taxon>
        <taxon>Metazoa</taxon>
        <taxon>Ecdysozoa</taxon>
        <taxon>Nematoda</taxon>
        <taxon>Chromadorea</taxon>
        <taxon>Rhabditida</taxon>
        <taxon>Rhabditina</taxon>
        <taxon>Diplogasteromorpha</taxon>
        <taxon>Diplogasteroidea</taxon>
        <taxon>Neodiplogasteridae</taxon>
        <taxon>Pristionchus</taxon>
    </lineage>
</organism>
<proteinExistence type="predicted"/>
<reference evidence="1" key="1">
    <citation type="submission" date="2023-10" db="EMBL/GenBank/DDBJ databases">
        <title>Genome assembly of Pristionchus species.</title>
        <authorList>
            <person name="Yoshida K."/>
            <person name="Sommer R.J."/>
        </authorList>
    </citation>
    <scope>NUCLEOTIDE SEQUENCE</scope>
    <source>
        <strain evidence="1">RS5133</strain>
    </source>
</reference>
<comment type="caution">
    <text evidence="1">The sequence shown here is derived from an EMBL/GenBank/DDBJ whole genome shotgun (WGS) entry which is preliminary data.</text>
</comment>
<evidence type="ECO:0000313" key="1">
    <source>
        <dbReference type="EMBL" id="GMT16556.1"/>
    </source>
</evidence>
<dbReference type="EMBL" id="BTSY01000002">
    <property type="protein sequence ID" value="GMT16556.1"/>
    <property type="molecule type" value="Genomic_DNA"/>
</dbReference>
<feature type="non-terminal residue" evidence="1">
    <location>
        <position position="385"/>
    </location>
</feature>
<name>A0AAV5VB06_9BILA</name>
<feature type="non-terminal residue" evidence="1">
    <location>
        <position position="1"/>
    </location>
</feature>